<dbReference type="PIRSF" id="PIRSF000137">
    <property type="entry name" value="Alcohol_oxidase"/>
    <property type="match status" value="1"/>
</dbReference>
<dbReference type="Pfam" id="PF05199">
    <property type="entry name" value="GMC_oxred_C"/>
    <property type="match status" value="1"/>
</dbReference>
<feature type="domain" description="Glucose-methanol-choline oxidoreductase N-terminal" evidence="3">
    <location>
        <begin position="398"/>
        <end position="412"/>
    </location>
</feature>
<dbReference type="Gene3D" id="3.30.560.10">
    <property type="entry name" value="Glucose Oxidase, domain 3"/>
    <property type="match status" value="1"/>
</dbReference>
<comment type="cofactor">
    <cofactor evidence="2">
        <name>FAD</name>
        <dbReference type="ChEBI" id="CHEBI:57692"/>
    </cofactor>
</comment>
<dbReference type="PROSITE" id="PS00624">
    <property type="entry name" value="GMC_OXRED_2"/>
    <property type="match status" value="1"/>
</dbReference>
<comment type="similarity">
    <text evidence="1">Belongs to the GMC oxidoreductase family.</text>
</comment>
<dbReference type="Pfam" id="PF00732">
    <property type="entry name" value="GMC_oxred_N"/>
    <property type="match status" value="1"/>
</dbReference>
<gene>
    <name evidence="4" type="ORF">LSINAPIS_LOCUS10263</name>
</gene>
<reference evidence="4 5" key="1">
    <citation type="submission" date="2017-07" db="EMBL/GenBank/DDBJ databases">
        <authorList>
            <person name="Talla V."/>
            <person name="Backstrom N."/>
        </authorList>
    </citation>
    <scope>NUCLEOTIDE SEQUENCE [LARGE SCALE GENOMIC DNA]</scope>
</reference>
<dbReference type="InterPro" id="IPR007867">
    <property type="entry name" value="GMC_OxRtase_C"/>
</dbReference>
<dbReference type="SUPFAM" id="SSF54373">
    <property type="entry name" value="FAD-linked reductases, C-terminal domain"/>
    <property type="match status" value="1"/>
</dbReference>
<evidence type="ECO:0000313" key="4">
    <source>
        <dbReference type="EMBL" id="VVC99373.1"/>
    </source>
</evidence>
<keyword evidence="2" id="KW-0274">FAD</keyword>
<dbReference type="AlphaFoldDB" id="A0A5E4QN02"/>
<dbReference type="InterPro" id="IPR000172">
    <property type="entry name" value="GMC_OxRdtase_N"/>
</dbReference>
<feature type="binding site" evidence="2">
    <location>
        <begin position="232"/>
        <end position="235"/>
    </location>
    <ligand>
        <name>FAD</name>
        <dbReference type="ChEBI" id="CHEBI:57692"/>
    </ligand>
</feature>
<dbReference type="Proteomes" id="UP000324832">
    <property type="component" value="Unassembled WGS sequence"/>
</dbReference>
<dbReference type="GO" id="GO:0050660">
    <property type="term" value="F:flavin adenine dinucleotide binding"/>
    <property type="evidence" value="ECO:0007669"/>
    <property type="project" value="InterPro"/>
</dbReference>
<evidence type="ECO:0000256" key="1">
    <source>
        <dbReference type="ARBA" id="ARBA00010790"/>
    </source>
</evidence>
<dbReference type="Gene3D" id="3.50.50.60">
    <property type="entry name" value="FAD/NAD(P)-binding domain"/>
    <property type="match status" value="1"/>
</dbReference>
<proteinExistence type="inferred from homology"/>
<dbReference type="PANTHER" id="PTHR11552">
    <property type="entry name" value="GLUCOSE-METHANOL-CHOLINE GMC OXIDOREDUCTASE"/>
    <property type="match status" value="1"/>
</dbReference>
<evidence type="ECO:0000259" key="3">
    <source>
        <dbReference type="PROSITE" id="PS00624"/>
    </source>
</evidence>
<keyword evidence="5" id="KW-1185">Reference proteome</keyword>
<dbReference type="GO" id="GO:0016614">
    <property type="term" value="F:oxidoreductase activity, acting on CH-OH group of donors"/>
    <property type="evidence" value="ECO:0007669"/>
    <property type="project" value="InterPro"/>
</dbReference>
<name>A0A5E4QN02_9NEOP</name>
<protein>
    <recommendedName>
        <fullName evidence="3">Glucose-methanol-choline oxidoreductase N-terminal domain-containing protein</fullName>
    </recommendedName>
</protein>
<evidence type="ECO:0000313" key="5">
    <source>
        <dbReference type="Proteomes" id="UP000324832"/>
    </source>
</evidence>
<evidence type="ECO:0000256" key="2">
    <source>
        <dbReference type="PIRSR" id="PIRSR000137-2"/>
    </source>
</evidence>
<sequence>MTWSPPDITPACSDAHAHLTQCSQTGYMFLALVARLFGKSSNHQYTKVNPYSNQPSYESIPYYSGHSSFYSQPPYVGSKFSYGNDFPKFNFEDDSLTHYGSKDFDYNRGSNYDLDGAHSEVIKKEEDKDSGKSSRKKRHVYAYDFIIVGAGSAGCVLANRLSEVKRWKILLLEAGPEEPDITMVPAFAPTLGRSSIDWMYTTQPEKLTCRAQRGQTCSWFRGKTMGGSSAINYLVYMRGNKLDYDSWAEEGNTGWSYREVLPYFKKSENNRDIEAHDTYYHNVGGPLNVERFSYVDDNTMLLVQSFKEKGYPITDVTKANNIGTDIALSTSKDGKRQSTNIAFIEPIRHRPNLDIITNAFATKIIIDPVTKVAHGVEYYKNGVHHKVFAKKEIIVSSGALNSPKLLMLSGIGPKEQLESLNIPVLADLKVGHNLQDHVTTDAFIVSLSNKTSTLVNRDQLLSEVYNYHGQHYKKHGPLSTTATLNSVAFIKTSYVRENAPDIQFHFDGRNVQEYYADPANYMATNVLPTSFYNGIAVRPLLLIPKSRGVVLLNTTDPIFGQPLIYSGFFQVQEDMDRLVESMQFALTLEETDAFKSAGASFVRIPVGACSLYIWGSYDYFACLLTHYTTTIYHPVGTCKMGPSWDNYAVVDPRLRVYGIKNLRVIDASNMPTIVRGNTNAPTIMIAEKGSDMIKEDWIAKFHKN</sequence>
<dbReference type="PANTHER" id="PTHR11552:SF154">
    <property type="entry name" value="FI04917P"/>
    <property type="match status" value="1"/>
</dbReference>
<dbReference type="EMBL" id="FZQP02004111">
    <property type="protein sequence ID" value="VVC99373.1"/>
    <property type="molecule type" value="Genomic_DNA"/>
</dbReference>
<dbReference type="SUPFAM" id="SSF51905">
    <property type="entry name" value="FAD/NAD(P)-binding domain"/>
    <property type="match status" value="1"/>
</dbReference>
<dbReference type="InterPro" id="IPR036188">
    <property type="entry name" value="FAD/NAD-bd_sf"/>
</dbReference>
<organism evidence="4 5">
    <name type="scientific">Leptidea sinapis</name>
    <dbReference type="NCBI Taxonomy" id="189913"/>
    <lineage>
        <taxon>Eukaryota</taxon>
        <taxon>Metazoa</taxon>
        <taxon>Ecdysozoa</taxon>
        <taxon>Arthropoda</taxon>
        <taxon>Hexapoda</taxon>
        <taxon>Insecta</taxon>
        <taxon>Pterygota</taxon>
        <taxon>Neoptera</taxon>
        <taxon>Endopterygota</taxon>
        <taxon>Lepidoptera</taxon>
        <taxon>Glossata</taxon>
        <taxon>Ditrysia</taxon>
        <taxon>Papilionoidea</taxon>
        <taxon>Pieridae</taxon>
        <taxon>Dismorphiinae</taxon>
        <taxon>Leptidea</taxon>
    </lineage>
</organism>
<keyword evidence="2" id="KW-0285">Flavoprotein</keyword>
<accession>A0A5E4QN02</accession>
<dbReference type="InterPro" id="IPR012132">
    <property type="entry name" value="GMC_OxRdtase"/>
</dbReference>